<organism evidence="5 6">
    <name type="scientific">Candidatus Lambdaproteobacteria bacterium RIFOXYD2_FULL_56_26</name>
    <dbReference type="NCBI Taxonomy" id="1817773"/>
    <lineage>
        <taxon>Bacteria</taxon>
        <taxon>Pseudomonadati</taxon>
        <taxon>Pseudomonadota</taxon>
        <taxon>Candidatus Lambdaproteobacteria</taxon>
    </lineage>
</organism>
<gene>
    <name evidence="5" type="ORF">A2557_12000</name>
</gene>
<evidence type="ECO:0000256" key="3">
    <source>
        <dbReference type="ARBA" id="ARBA00041148"/>
    </source>
</evidence>
<feature type="region of interest" description="Disordered" evidence="4">
    <location>
        <begin position="99"/>
        <end position="118"/>
    </location>
</feature>
<dbReference type="CDD" id="cd00552">
    <property type="entry name" value="RaiA"/>
    <property type="match status" value="1"/>
</dbReference>
<proteinExistence type="predicted"/>
<dbReference type="GO" id="GO:0022627">
    <property type="term" value="C:cytosolic small ribosomal subunit"/>
    <property type="evidence" value="ECO:0007669"/>
    <property type="project" value="TreeGrafter"/>
</dbReference>
<accession>A0A1F6H0D0</accession>
<dbReference type="InterPro" id="IPR003489">
    <property type="entry name" value="RHF/RaiA"/>
</dbReference>
<dbReference type="SUPFAM" id="SSF69754">
    <property type="entry name" value="Ribosome binding protein Y (YfiA homologue)"/>
    <property type="match status" value="1"/>
</dbReference>
<evidence type="ECO:0000256" key="4">
    <source>
        <dbReference type="SAM" id="MobiDB-lite"/>
    </source>
</evidence>
<reference evidence="5 6" key="1">
    <citation type="journal article" date="2016" name="Nat. Commun.">
        <title>Thousands of microbial genomes shed light on interconnected biogeochemical processes in an aquifer system.</title>
        <authorList>
            <person name="Anantharaman K."/>
            <person name="Brown C.T."/>
            <person name="Hug L.A."/>
            <person name="Sharon I."/>
            <person name="Castelle C.J."/>
            <person name="Probst A.J."/>
            <person name="Thomas B.C."/>
            <person name="Singh A."/>
            <person name="Wilkins M.J."/>
            <person name="Karaoz U."/>
            <person name="Brodie E.L."/>
            <person name="Williams K.H."/>
            <person name="Hubbard S.S."/>
            <person name="Banfield J.F."/>
        </authorList>
    </citation>
    <scope>NUCLEOTIDE SEQUENCE [LARGE SCALE GENOMIC DNA]</scope>
</reference>
<dbReference type="EMBL" id="MFNF01000011">
    <property type="protein sequence ID" value="OGH03855.1"/>
    <property type="molecule type" value="Genomic_DNA"/>
</dbReference>
<dbReference type="GO" id="GO:0045900">
    <property type="term" value="P:negative regulation of translational elongation"/>
    <property type="evidence" value="ECO:0007669"/>
    <property type="project" value="TreeGrafter"/>
</dbReference>
<evidence type="ECO:0000313" key="5">
    <source>
        <dbReference type="EMBL" id="OGH03855.1"/>
    </source>
</evidence>
<evidence type="ECO:0000256" key="1">
    <source>
        <dbReference type="ARBA" id="ARBA00022845"/>
    </source>
</evidence>
<dbReference type="Gene3D" id="3.30.160.100">
    <property type="entry name" value="Ribosome hibernation promotion factor-like"/>
    <property type="match status" value="1"/>
</dbReference>
<dbReference type="AlphaFoldDB" id="A0A1F6H0D0"/>
<dbReference type="PANTHER" id="PTHR33231:SF1">
    <property type="entry name" value="30S RIBOSOMAL PROTEIN"/>
    <property type="match status" value="1"/>
</dbReference>
<dbReference type="PANTHER" id="PTHR33231">
    <property type="entry name" value="30S RIBOSOMAL PROTEIN"/>
    <property type="match status" value="1"/>
</dbReference>
<dbReference type="InterPro" id="IPR036567">
    <property type="entry name" value="RHF-like"/>
</dbReference>
<sequence length="118" mass="13252">MQSRPFFTSGGEQMDISISAKHMELTEALKAHVNERMIRVKKYSDHRLTAEVHLGVEKHRNMIHCTVTGSGTTYNSEAEDPQNMYKAIDLCVEKLEKQMARSKKSQKAGESLKDGALG</sequence>
<comment type="subunit">
    <text evidence="2">Associates exclusively with 100S ribosomes, which are dimers of 70S ribosomes.</text>
</comment>
<evidence type="ECO:0000256" key="2">
    <source>
        <dbReference type="ARBA" id="ARBA00038695"/>
    </source>
</evidence>
<dbReference type="Proteomes" id="UP000177583">
    <property type="component" value="Unassembled WGS sequence"/>
</dbReference>
<evidence type="ECO:0000313" key="6">
    <source>
        <dbReference type="Proteomes" id="UP000177583"/>
    </source>
</evidence>
<comment type="caution">
    <text evidence="5">The sequence shown here is derived from an EMBL/GenBank/DDBJ whole genome shotgun (WGS) entry which is preliminary data.</text>
</comment>
<keyword evidence="1" id="KW-0810">Translation regulation</keyword>
<dbReference type="Pfam" id="PF02482">
    <property type="entry name" value="Ribosomal_S30AE"/>
    <property type="match status" value="1"/>
</dbReference>
<dbReference type="GO" id="GO:0043024">
    <property type="term" value="F:ribosomal small subunit binding"/>
    <property type="evidence" value="ECO:0007669"/>
    <property type="project" value="TreeGrafter"/>
</dbReference>
<dbReference type="InterPro" id="IPR050574">
    <property type="entry name" value="HPF/YfiA_ribosome-assoc"/>
</dbReference>
<dbReference type="NCBIfam" id="TIGR00741">
    <property type="entry name" value="yfiA"/>
    <property type="match status" value="1"/>
</dbReference>
<name>A0A1F6H0D0_9PROT</name>
<protein>
    <recommendedName>
        <fullName evidence="3">Ribosome hibernation promoting factor</fullName>
    </recommendedName>
</protein>